<dbReference type="EMBL" id="SNZB01000004">
    <property type="protein sequence ID" value="TDR19458.1"/>
    <property type="molecule type" value="Genomic_DNA"/>
</dbReference>
<feature type="domain" description="Beta-lactamase-related" evidence="1">
    <location>
        <begin position="45"/>
        <end position="359"/>
    </location>
</feature>
<sequence length="797" mass="89909">MKIKPPIQAMLLMITLIVMLTLPAYAFTEPNHLQQQIERLSIELEAKRNEYRIPGMAIAVVKDDKIIIAQGFGVMDIEQKTPVTAETVFSIGSSSKAFTATMVGMYVDQNKLAWDDLVTAQLPDYQFTVDGDVLPITYRDMLSHRTGYTRNDLLWANGKASKALILKTAAKAEPVDAFRKNFYYNNVMYLAAGEAMAKLSDSSWDALLNDLILQPLGMNNTTSIHEIAESSPHISLGYQWNEETEQHDLMPRRNLNNVAPAGGIYSNVNDMAQWIKFQLNQGKVNQQPLISQQQLQATHQAQIDIASTVDYGMGWMLRKWQNRPVIEHGGNIDGYGAQVALLPDEKLGFVLLTNLTATPLQQESINMVWRHLATQEEIKETKTDYQEFVGEYHANFGPFKDAIFTFLIKDNGSPAVDVPGQTVYELLDPDETGKWYFKVTNSISVSFDLSKQGNVAAMRMQQNGMNFELPRKGYNIEPEVDTGTFNQYLGSYESKKLNGHIKALIQNHRLTMDVPNQMAFELQLPDENGFREFRIKSDTSVKFVKNEAGVVTAVQLYKNKIELVETAPKLEDTVVEALPSVNQIMELRQSKSRIKALKKNDGFELTGVINIKSSGITGQLKTQFDAKSSYKKLMDFGVFGQIITVVNKKHGSTYGINPYTKLTGKYLKQAMSESPLASIDWQNHYDEIKVLGRSEINQIPVYAVLLKQTDLPVTTAYVDIENGDLVKIKTKLLIPSVGAVGVQITYADYREQHGLRIPFKTSIKNPMMGEMEIIYHEFKNKQKFKRSVFDTRNPDKI</sequence>
<dbReference type="Gene3D" id="3.40.710.10">
    <property type="entry name" value="DD-peptidase/beta-lactamase superfamily"/>
    <property type="match status" value="1"/>
</dbReference>
<protein>
    <submittedName>
        <fullName evidence="2">CubicO group peptidase (Beta-lactamase class C family)</fullName>
    </submittedName>
</protein>
<organism evidence="2 3">
    <name type="scientific">Marinicella litoralis</name>
    <dbReference type="NCBI Taxonomy" id="644220"/>
    <lineage>
        <taxon>Bacteria</taxon>
        <taxon>Pseudomonadati</taxon>
        <taxon>Pseudomonadota</taxon>
        <taxon>Gammaproteobacteria</taxon>
        <taxon>Lysobacterales</taxon>
        <taxon>Marinicellaceae</taxon>
        <taxon>Marinicella</taxon>
    </lineage>
</organism>
<dbReference type="AlphaFoldDB" id="A0A4R6XSX4"/>
<comment type="caution">
    <text evidence="2">The sequence shown here is derived from an EMBL/GenBank/DDBJ whole genome shotgun (WGS) entry which is preliminary data.</text>
</comment>
<name>A0A4R6XSX4_9GAMM</name>
<proteinExistence type="predicted"/>
<dbReference type="PANTHER" id="PTHR46825:SF15">
    <property type="entry name" value="BETA-LACTAMASE-RELATED DOMAIN-CONTAINING PROTEIN"/>
    <property type="match status" value="1"/>
</dbReference>
<dbReference type="Proteomes" id="UP000295724">
    <property type="component" value="Unassembled WGS sequence"/>
</dbReference>
<dbReference type="Pfam" id="PF00144">
    <property type="entry name" value="Beta-lactamase"/>
    <property type="match status" value="1"/>
</dbReference>
<keyword evidence="3" id="KW-1185">Reference proteome</keyword>
<dbReference type="RefSeq" id="WP_162846861.1">
    <property type="nucleotide sequence ID" value="NZ_NIHB01000004.1"/>
</dbReference>
<dbReference type="InterPro" id="IPR050491">
    <property type="entry name" value="AmpC-like"/>
</dbReference>
<evidence type="ECO:0000259" key="1">
    <source>
        <dbReference type="Pfam" id="PF00144"/>
    </source>
</evidence>
<dbReference type="SUPFAM" id="SSF56601">
    <property type="entry name" value="beta-lactamase/transpeptidase-like"/>
    <property type="match status" value="1"/>
</dbReference>
<evidence type="ECO:0000313" key="2">
    <source>
        <dbReference type="EMBL" id="TDR19458.1"/>
    </source>
</evidence>
<dbReference type="PANTHER" id="PTHR46825">
    <property type="entry name" value="D-ALANYL-D-ALANINE-CARBOXYPEPTIDASE/ENDOPEPTIDASE AMPH"/>
    <property type="match status" value="1"/>
</dbReference>
<accession>A0A4R6XSX4</accession>
<gene>
    <name evidence="2" type="ORF">C8D91_2014</name>
</gene>
<dbReference type="InterPro" id="IPR012338">
    <property type="entry name" value="Beta-lactam/transpept-like"/>
</dbReference>
<reference evidence="2 3" key="1">
    <citation type="submission" date="2019-03" db="EMBL/GenBank/DDBJ databases">
        <title>Genomic Encyclopedia of Type Strains, Phase IV (KMG-IV): sequencing the most valuable type-strain genomes for metagenomic binning, comparative biology and taxonomic classification.</title>
        <authorList>
            <person name="Goeker M."/>
        </authorList>
    </citation>
    <scope>NUCLEOTIDE SEQUENCE [LARGE SCALE GENOMIC DNA]</scope>
    <source>
        <strain evidence="2 3">DSM 25488</strain>
    </source>
</reference>
<evidence type="ECO:0000313" key="3">
    <source>
        <dbReference type="Proteomes" id="UP000295724"/>
    </source>
</evidence>
<dbReference type="InterPro" id="IPR001466">
    <property type="entry name" value="Beta-lactam-related"/>
</dbReference>